<dbReference type="Gene3D" id="2.40.50.100">
    <property type="match status" value="1"/>
</dbReference>
<dbReference type="InParanoid" id="A0A151Z4J0"/>
<feature type="domain" description="BRCT" evidence="8">
    <location>
        <begin position="541"/>
        <end position="633"/>
    </location>
</feature>
<dbReference type="InterPro" id="IPR001357">
    <property type="entry name" value="BRCT_dom"/>
</dbReference>
<dbReference type="PROSITE" id="PS50969">
    <property type="entry name" value="FCP1"/>
    <property type="match status" value="1"/>
</dbReference>
<dbReference type="Gene3D" id="1.10.287.10">
    <property type="entry name" value="S15/NS1, RNA-binding"/>
    <property type="match status" value="1"/>
</dbReference>
<dbReference type="GO" id="GO:0005634">
    <property type="term" value="C:nucleus"/>
    <property type="evidence" value="ECO:0007669"/>
    <property type="project" value="UniProtKB-SubCell"/>
</dbReference>
<dbReference type="InterPro" id="IPR039189">
    <property type="entry name" value="Fcp1"/>
</dbReference>
<dbReference type="NCBIfam" id="TIGR02250">
    <property type="entry name" value="FCP1_euk"/>
    <property type="match status" value="1"/>
</dbReference>
<dbReference type="EMBL" id="LODT01000048">
    <property type="protein sequence ID" value="KYQ88714.1"/>
    <property type="molecule type" value="Genomic_DNA"/>
</dbReference>
<dbReference type="CDD" id="cd17729">
    <property type="entry name" value="BRCT_CTDP1"/>
    <property type="match status" value="1"/>
</dbReference>
<gene>
    <name evidence="10" type="ORF">DLAC_10736</name>
</gene>
<evidence type="ECO:0000313" key="11">
    <source>
        <dbReference type="Proteomes" id="UP000076078"/>
    </source>
</evidence>
<name>A0A151Z4J0_TIELA</name>
<dbReference type="PANTHER" id="PTHR23081:SF36">
    <property type="entry name" value="RNA POLYMERASE II SUBUNIT A C-TERMINAL DOMAIN PHOSPHATASE"/>
    <property type="match status" value="1"/>
</dbReference>
<dbReference type="Proteomes" id="UP000076078">
    <property type="component" value="Unassembled WGS sequence"/>
</dbReference>
<evidence type="ECO:0000256" key="2">
    <source>
        <dbReference type="ARBA" id="ARBA00022801"/>
    </source>
</evidence>
<keyword evidence="2 6" id="KW-0378">Hydrolase</keyword>
<proteinExistence type="predicted"/>
<dbReference type="InterPro" id="IPR036420">
    <property type="entry name" value="BRCT_dom_sf"/>
</dbReference>
<dbReference type="SMART" id="SM00577">
    <property type="entry name" value="CPDc"/>
    <property type="match status" value="1"/>
</dbReference>
<dbReference type="PANTHER" id="PTHR23081">
    <property type="entry name" value="RNA POLYMERASE II CTD PHOSPHATASE"/>
    <property type="match status" value="1"/>
</dbReference>
<evidence type="ECO:0000313" key="10">
    <source>
        <dbReference type="EMBL" id="KYQ88714.1"/>
    </source>
</evidence>
<feature type="compositionally biased region" description="Low complexity" evidence="7">
    <location>
        <begin position="768"/>
        <end position="782"/>
    </location>
</feature>
<keyword evidence="11" id="KW-1185">Reference proteome</keyword>
<dbReference type="GO" id="GO:0008420">
    <property type="term" value="F:RNA polymerase II CTD heptapeptide repeat phosphatase activity"/>
    <property type="evidence" value="ECO:0007669"/>
    <property type="project" value="UniProtKB-UniRule"/>
</dbReference>
<dbReference type="InterPro" id="IPR004274">
    <property type="entry name" value="FCP1_dom"/>
</dbReference>
<comment type="caution">
    <text evidence="10">The sequence shown here is derived from an EMBL/GenBank/DDBJ whole genome shotgun (WGS) entry which is preliminary data.</text>
</comment>
<dbReference type="EC" id="3.1.3.16" evidence="6"/>
<dbReference type="SUPFAM" id="SSF56784">
    <property type="entry name" value="HAD-like"/>
    <property type="match status" value="1"/>
</dbReference>
<dbReference type="SUPFAM" id="SSF52113">
    <property type="entry name" value="BRCT domain"/>
    <property type="match status" value="1"/>
</dbReference>
<organism evidence="10 11">
    <name type="scientific">Tieghemostelium lacteum</name>
    <name type="common">Slime mold</name>
    <name type="synonym">Dictyostelium lacteum</name>
    <dbReference type="NCBI Taxonomy" id="361077"/>
    <lineage>
        <taxon>Eukaryota</taxon>
        <taxon>Amoebozoa</taxon>
        <taxon>Evosea</taxon>
        <taxon>Eumycetozoa</taxon>
        <taxon>Dictyostelia</taxon>
        <taxon>Dictyosteliales</taxon>
        <taxon>Raperosteliaceae</taxon>
        <taxon>Tieghemostelium</taxon>
    </lineage>
</organism>
<evidence type="ECO:0000256" key="6">
    <source>
        <dbReference type="RuleBase" id="RU366066"/>
    </source>
</evidence>
<dbReference type="Pfam" id="PF00533">
    <property type="entry name" value="BRCT"/>
    <property type="match status" value="1"/>
</dbReference>
<dbReference type="OMA" id="FMDTINP"/>
<dbReference type="AlphaFoldDB" id="A0A151Z4J0"/>
<comment type="function">
    <text evidence="6">This promotes the activity of RNA polymerase II.</text>
</comment>
<dbReference type="SMART" id="SM00292">
    <property type="entry name" value="BRCT"/>
    <property type="match status" value="1"/>
</dbReference>
<feature type="region of interest" description="Disordered" evidence="7">
    <location>
        <begin position="481"/>
        <end position="505"/>
    </location>
</feature>
<dbReference type="InterPro" id="IPR036412">
    <property type="entry name" value="HAD-like_sf"/>
</dbReference>
<evidence type="ECO:0000256" key="7">
    <source>
        <dbReference type="SAM" id="MobiDB-lite"/>
    </source>
</evidence>
<evidence type="ECO:0000256" key="5">
    <source>
        <dbReference type="ARBA" id="ARBA00048336"/>
    </source>
</evidence>
<feature type="compositionally biased region" description="Low complexity" evidence="7">
    <location>
        <begin position="648"/>
        <end position="669"/>
    </location>
</feature>
<evidence type="ECO:0000256" key="4">
    <source>
        <dbReference type="ARBA" id="ARBA00047761"/>
    </source>
</evidence>
<feature type="compositionally biased region" description="Low complexity" evidence="7">
    <location>
        <begin position="728"/>
        <end position="756"/>
    </location>
</feature>
<dbReference type="STRING" id="361077.A0A151Z4J0"/>
<comment type="catalytic activity">
    <reaction evidence="4 6">
        <text>O-phospho-L-seryl-[protein] + H2O = L-seryl-[protein] + phosphate</text>
        <dbReference type="Rhea" id="RHEA:20629"/>
        <dbReference type="Rhea" id="RHEA-COMP:9863"/>
        <dbReference type="Rhea" id="RHEA-COMP:11604"/>
        <dbReference type="ChEBI" id="CHEBI:15377"/>
        <dbReference type="ChEBI" id="CHEBI:29999"/>
        <dbReference type="ChEBI" id="CHEBI:43474"/>
        <dbReference type="ChEBI" id="CHEBI:83421"/>
        <dbReference type="EC" id="3.1.3.16"/>
    </reaction>
</comment>
<dbReference type="InterPro" id="IPR011053">
    <property type="entry name" value="Single_hybrid_motif"/>
</dbReference>
<evidence type="ECO:0000259" key="9">
    <source>
        <dbReference type="PROSITE" id="PS50969"/>
    </source>
</evidence>
<evidence type="ECO:0000259" key="8">
    <source>
        <dbReference type="PROSITE" id="PS50172"/>
    </source>
</evidence>
<dbReference type="PROSITE" id="PS50172">
    <property type="entry name" value="BRCT"/>
    <property type="match status" value="1"/>
</dbReference>
<dbReference type="SUPFAM" id="SSF51230">
    <property type="entry name" value="Single hybrid motif"/>
    <property type="match status" value="1"/>
</dbReference>
<dbReference type="Gene3D" id="3.40.50.10190">
    <property type="entry name" value="BRCT domain"/>
    <property type="match status" value="1"/>
</dbReference>
<evidence type="ECO:0000256" key="3">
    <source>
        <dbReference type="ARBA" id="ARBA00023242"/>
    </source>
</evidence>
<feature type="compositionally biased region" description="Low complexity" evidence="7">
    <location>
        <begin position="795"/>
        <end position="810"/>
    </location>
</feature>
<sequence>MNITFPFKYEGYLEHWNYKIGDSVDSGDTIAVFTLNNSHKQQVNFISQWDGIITDLLIKNNDNSIISINQEIMKINICTHDVQFSGLCASCGRDLTKKRVIRNIVDNSSVNNSNQHSILHGHSSLTVSKKEAQRLEDINAERLRLNRKLSLVLDLDHTVIHAVTEQGLNAVDRWNHVDREAKGIKKIVVNGMMNYCIKIRPHIERFLQRVNDLFELHIYTMGTRNYATEIAKLLDPTQILFKERILSRDDSIGMNFKTLQRLFPCDDSMVVIVDDRSDVWKKSRNLLQIAPYIYFSDVIDSLPHERTATFQSRGGQNRQASQQTGSNSNGRLLPDDRLNDIKQLHLNSGNQDLLSKLFTAESLAKMEINQDLIDKFHSLDVITREQFTVFNQGDFVRIIESFYSLMQFINNMSWSDVQLVKSFCNSEVTLENMELDTSSNQILKSLKTLKPTSTQVQWFLDLLKFLKIEILGTLLNNRDDHVNNVDHDEDEGDEEEEDNSPEEDDHHLLTILSKLEKIHETFYKEFSEHKKPHVQNILDQLKKEILEGCFLVLSGVYPLGTPISHQPIRHLAEEFGAIVENDITSRTTHVVAARKGTTKVNSAIDKGINVVSSQWIVESTRVWQRADESFFQLPDEPTQQVNNDSKSKSPPTTTETTNSTTTTNASTNTGVDQMLSNISQEALQKALDDADKELEEFLEDENDDLSKDDSMNVDNLENNSDNDDGDDINSYLNSIKNNNHNSSNNNNNNHSSSNNKNLKRKRDDFDDNSSNISSSSGGSNSSIDDESDGSQSVYDSPTSNSSSGKTSNSDSDVDNDLQELNDLL</sequence>
<dbReference type="FunCoup" id="A0A151Z4J0">
    <property type="interactions" value="380"/>
</dbReference>
<feature type="region of interest" description="Disordered" evidence="7">
    <location>
        <begin position="699"/>
        <end position="824"/>
    </location>
</feature>
<dbReference type="CDD" id="cd07521">
    <property type="entry name" value="HAD_FCP1-like"/>
    <property type="match status" value="1"/>
</dbReference>
<feature type="region of interest" description="Disordered" evidence="7">
    <location>
        <begin position="309"/>
        <end position="332"/>
    </location>
</feature>
<feature type="compositionally biased region" description="Acidic residues" evidence="7">
    <location>
        <begin position="811"/>
        <end position="824"/>
    </location>
</feature>
<feature type="compositionally biased region" description="Acidic residues" evidence="7">
    <location>
        <begin position="487"/>
        <end position="503"/>
    </location>
</feature>
<comment type="catalytic activity">
    <reaction evidence="5 6">
        <text>O-phospho-L-threonyl-[protein] + H2O = L-threonyl-[protein] + phosphate</text>
        <dbReference type="Rhea" id="RHEA:47004"/>
        <dbReference type="Rhea" id="RHEA-COMP:11060"/>
        <dbReference type="Rhea" id="RHEA-COMP:11605"/>
        <dbReference type="ChEBI" id="CHEBI:15377"/>
        <dbReference type="ChEBI" id="CHEBI:30013"/>
        <dbReference type="ChEBI" id="CHEBI:43474"/>
        <dbReference type="ChEBI" id="CHEBI:61977"/>
        <dbReference type="EC" id="3.1.3.16"/>
    </reaction>
</comment>
<dbReference type="InterPro" id="IPR023214">
    <property type="entry name" value="HAD_sf"/>
</dbReference>
<keyword evidence="3 6" id="KW-0539">Nucleus</keyword>
<feature type="domain" description="FCP1 homology" evidence="9">
    <location>
        <begin position="144"/>
        <end position="313"/>
    </location>
</feature>
<dbReference type="Gene3D" id="3.40.50.1000">
    <property type="entry name" value="HAD superfamily/HAD-like"/>
    <property type="match status" value="1"/>
</dbReference>
<dbReference type="InterPro" id="IPR011947">
    <property type="entry name" value="FCP1_euk"/>
</dbReference>
<feature type="compositionally biased region" description="Polar residues" evidence="7">
    <location>
        <begin position="309"/>
        <end position="330"/>
    </location>
</feature>
<comment type="subcellular location">
    <subcellularLocation>
        <location evidence="1 6">Nucleus</location>
    </subcellularLocation>
</comment>
<protein>
    <recommendedName>
        <fullName evidence="6">RNA polymerase II subunit A C-terminal domain phosphatase</fullName>
        <ecNumber evidence="6">3.1.3.16</ecNumber>
    </recommendedName>
</protein>
<reference evidence="10 11" key="1">
    <citation type="submission" date="2015-12" db="EMBL/GenBank/DDBJ databases">
        <title>Dictyostelia acquired genes for synthesis and detection of signals that induce cell-type specialization by lateral gene transfer from prokaryotes.</title>
        <authorList>
            <person name="Gloeckner G."/>
            <person name="Schaap P."/>
        </authorList>
    </citation>
    <scope>NUCLEOTIDE SEQUENCE [LARGE SCALE GENOMIC DNA]</scope>
    <source>
        <strain evidence="10 11">TK</strain>
    </source>
</reference>
<dbReference type="Pfam" id="PF03031">
    <property type="entry name" value="NIF"/>
    <property type="match status" value="1"/>
</dbReference>
<accession>A0A151Z4J0</accession>
<evidence type="ECO:0000256" key="1">
    <source>
        <dbReference type="ARBA" id="ARBA00004123"/>
    </source>
</evidence>
<dbReference type="OrthoDB" id="10249888at2759"/>
<feature type="region of interest" description="Disordered" evidence="7">
    <location>
        <begin position="632"/>
        <end position="671"/>
    </location>
</feature>